<dbReference type="GO" id="GO:0008285">
    <property type="term" value="P:negative regulation of cell population proliferation"/>
    <property type="evidence" value="ECO:0000318"/>
    <property type="project" value="GO_Central"/>
</dbReference>
<evidence type="ECO:0000313" key="5">
    <source>
        <dbReference type="Proteomes" id="UP000018468"/>
    </source>
</evidence>
<dbReference type="InterPro" id="IPR002110">
    <property type="entry name" value="Ankyrin_rpt"/>
</dbReference>
<dbReference type="EMBL" id="AHAT01002056">
    <property type="status" value="NOT_ANNOTATED_CDS"/>
    <property type="molecule type" value="Genomic_DNA"/>
</dbReference>
<dbReference type="SMART" id="SM00248">
    <property type="entry name" value="ANK"/>
    <property type="match status" value="3"/>
</dbReference>
<dbReference type="SUPFAM" id="SSF48403">
    <property type="entry name" value="Ankyrin repeat"/>
    <property type="match status" value="1"/>
</dbReference>
<dbReference type="GO" id="GO:0005634">
    <property type="term" value="C:nucleus"/>
    <property type="evidence" value="ECO:0000318"/>
    <property type="project" value="GO_Central"/>
</dbReference>
<sequence length="128" mass="13835">FFLFTMSSGDILSSAAATGNIILVEQLLKDGIDPNDVNAFSRTPLQVMMMGNPIVAELLLSHGADPNVSDCSTFSTPLHDAAREGFLCTVKVLVQYNADRNVKDNNSRLPIDLARENGHGDVVAFLEL</sequence>
<dbReference type="GO" id="GO:0005737">
    <property type="term" value="C:cytoplasm"/>
    <property type="evidence" value="ECO:0000318"/>
    <property type="project" value="GO_Central"/>
</dbReference>
<dbReference type="PROSITE" id="PS50088">
    <property type="entry name" value="ANK_REPEAT"/>
    <property type="match status" value="1"/>
</dbReference>
<dbReference type="Gene3D" id="1.25.40.20">
    <property type="entry name" value="Ankyrin repeat-containing domain"/>
    <property type="match status" value="1"/>
</dbReference>
<dbReference type="InParanoid" id="W5N7F1"/>
<dbReference type="eggNOG" id="KOG0504">
    <property type="taxonomic scope" value="Eukaryota"/>
</dbReference>
<dbReference type="OMA" id="HHQVTLY"/>
<dbReference type="PANTHER" id="PTHR24201">
    <property type="entry name" value="ANK_REP_REGION DOMAIN-CONTAINING PROTEIN"/>
    <property type="match status" value="1"/>
</dbReference>
<name>W5N7F1_LEPOC</name>
<dbReference type="PANTHER" id="PTHR24201:SF8">
    <property type="entry name" value="CYCLIN-DEPENDENT KINASE 4 INHIBITOR B"/>
    <property type="match status" value="1"/>
</dbReference>
<dbReference type="Pfam" id="PF12796">
    <property type="entry name" value="Ank_2"/>
    <property type="match status" value="1"/>
</dbReference>
<evidence type="ECO:0000256" key="2">
    <source>
        <dbReference type="ARBA" id="ARBA00023043"/>
    </source>
</evidence>
<accession>W5N7F1</accession>
<keyword evidence="2 3" id="KW-0040">ANK repeat</keyword>
<evidence type="ECO:0000256" key="1">
    <source>
        <dbReference type="ARBA" id="ARBA00022737"/>
    </source>
</evidence>
<dbReference type="Proteomes" id="UP000018468">
    <property type="component" value="Linkage group LG4"/>
</dbReference>
<dbReference type="STRING" id="7918.ENSLOCP00000016560"/>
<dbReference type="InterPro" id="IPR036770">
    <property type="entry name" value="Ankyrin_rpt-contain_sf"/>
</dbReference>
<reference evidence="4" key="3">
    <citation type="submission" date="2025-09" db="UniProtKB">
        <authorList>
            <consortium name="Ensembl"/>
        </authorList>
    </citation>
    <scope>IDENTIFICATION</scope>
</reference>
<dbReference type="Ensembl" id="ENSLOCT00000016591.1">
    <property type="protein sequence ID" value="ENSLOCP00000016560.1"/>
    <property type="gene ID" value="ENSLOCG00000013433.1"/>
</dbReference>
<evidence type="ECO:0000256" key="3">
    <source>
        <dbReference type="PROSITE-ProRule" id="PRU00023"/>
    </source>
</evidence>
<organism evidence="4 5">
    <name type="scientific">Lepisosteus oculatus</name>
    <name type="common">Spotted gar</name>
    <dbReference type="NCBI Taxonomy" id="7918"/>
    <lineage>
        <taxon>Eukaryota</taxon>
        <taxon>Metazoa</taxon>
        <taxon>Chordata</taxon>
        <taxon>Craniata</taxon>
        <taxon>Vertebrata</taxon>
        <taxon>Euteleostomi</taxon>
        <taxon>Actinopterygii</taxon>
        <taxon>Neopterygii</taxon>
        <taxon>Holostei</taxon>
        <taxon>Semionotiformes</taxon>
        <taxon>Lepisosteidae</taxon>
        <taxon>Lepisosteus</taxon>
    </lineage>
</organism>
<dbReference type="GO" id="GO:0004861">
    <property type="term" value="F:cyclin-dependent protein serine/threonine kinase inhibitor activity"/>
    <property type="evidence" value="ECO:0000318"/>
    <property type="project" value="GO_Central"/>
</dbReference>
<dbReference type="AlphaFoldDB" id="W5N7F1"/>
<dbReference type="Bgee" id="ENSLOCG00000013433">
    <property type="expression patterns" value="Expressed in pharyngeal gill and 11 other cell types or tissues"/>
</dbReference>
<dbReference type="GO" id="GO:2000045">
    <property type="term" value="P:regulation of G1/S transition of mitotic cell cycle"/>
    <property type="evidence" value="ECO:0000318"/>
    <property type="project" value="GO_Central"/>
</dbReference>
<dbReference type="GeneTree" id="ENSGT00940000159801"/>
<dbReference type="InterPro" id="IPR050776">
    <property type="entry name" value="Ank_Repeat/CDKN_Inhibitor"/>
</dbReference>
<dbReference type="PROSITE" id="PS50297">
    <property type="entry name" value="ANK_REP_REGION"/>
    <property type="match status" value="1"/>
</dbReference>
<dbReference type="HOGENOM" id="CLU_000134_37_1_1"/>
<evidence type="ECO:0000313" key="4">
    <source>
        <dbReference type="Ensembl" id="ENSLOCP00000016560.1"/>
    </source>
</evidence>
<protein>
    <submittedName>
        <fullName evidence="4">Cyclin-dependent kinase inhibitor 2A/B (p15, inhibits CDK4)</fullName>
    </submittedName>
</protein>
<feature type="repeat" description="ANK" evidence="3">
    <location>
        <begin position="73"/>
        <end position="105"/>
    </location>
</feature>
<reference evidence="4" key="2">
    <citation type="submission" date="2025-08" db="UniProtKB">
        <authorList>
            <consortium name="Ensembl"/>
        </authorList>
    </citation>
    <scope>IDENTIFICATION</scope>
</reference>
<keyword evidence="1" id="KW-0677">Repeat</keyword>
<keyword evidence="5" id="KW-1185">Reference proteome</keyword>
<proteinExistence type="predicted"/>
<reference evidence="5" key="1">
    <citation type="submission" date="2011-12" db="EMBL/GenBank/DDBJ databases">
        <title>The Draft Genome of Lepisosteus oculatus.</title>
        <authorList>
            <consortium name="The Broad Institute Genome Assembly &amp; Analysis Group"/>
            <consortium name="Computational R&amp;D Group"/>
            <consortium name="and Sequencing Platform"/>
            <person name="Di Palma F."/>
            <person name="Alfoldi J."/>
            <person name="Johnson J."/>
            <person name="Berlin A."/>
            <person name="Gnerre S."/>
            <person name="Jaffe D."/>
            <person name="MacCallum I."/>
            <person name="Young S."/>
            <person name="Walker B.J."/>
            <person name="Lander E.S."/>
            <person name="Lindblad-Toh K."/>
        </authorList>
    </citation>
    <scope>NUCLEOTIDE SEQUENCE [LARGE SCALE GENOMIC DNA]</scope>
</reference>